<evidence type="ECO:0000313" key="2">
    <source>
        <dbReference type="WBParaSite" id="MhA1_Contig1326.frz3.gene1"/>
    </source>
</evidence>
<protein>
    <submittedName>
        <fullName evidence="2">PSP domain-containing protein</fullName>
    </submittedName>
</protein>
<dbReference type="WBParaSite" id="MhA1_Contig1326.frz3.gene1">
    <property type="protein sequence ID" value="MhA1_Contig1326.frz3.gene1"/>
    <property type="gene ID" value="MhA1_Contig1326.frz3.gene1"/>
</dbReference>
<dbReference type="AlphaFoldDB" id="A0A1I8B351"/>
<proteinExistence type="predicted"/>
<keyword evidence="1" id="KW-1185">Reference proteome</keyword>
<dbReference type="Proteomes" id="UP000095281">
    <property type="component" value="Unplaced"/>
</dbReference>
<organism evidence="1 2">
    <name type="scientific">Meloidogyne hapla</name>
    <name type="common">Root-knot nematode worm</name>
    <dbReference type="NCBI Taxonomy" id="6305"/>
    <lineage>
        <taxon>Eukaryota</taxon>
        <taxon>Metazoa</taxon>
        <taxon>Ecdysozoa</taxon>
        <taxon>Nematoda</taxon>
        <taxon>Chromadorea</taxon>
        <taxon>Rhabditida</taxon>
        <taxon>Tylenchina</taxon>
        <taxon>Tylenchomorpha</taxon>
        <taxon>Tylenchoidea</taxon>
        <taxon>Meloidogynidae</taxon>
        <taxon>Meloidogyninae</taxon>
        <taxon>Meloidogyne</taxon>
    </lineage>
</organism>
<accession>A0A1I8B351</accession>
<sequence length="410" mass="48034">MEVLPSKYSWHISIICNECSEEVLFSNLPEDYDCTTATLVHMDDVIITKLGVIITSKEKILGYVRSQEWELIPYQNVHSDDGNYFNFEMIHKFNFGEFEQTTKYGLYLSINILNLSIRQNANYYAKISLLSETNHLENQNTIKNKLIRMGGDLFKLDLTNKIEEYLLMNQHPKIRICIIVQTYFCKDCMNLMKEDLEQKKINSFDLNPMICCRELKNPILQNSKIPEFTYTFKFGEKQNKNINFNYVNLVPYEDENSSNAENSRTVMLDDEFYKKLKEKISLHEDNIGNENPLQIPFVNPTFEYPYGYGNHYYGSGYYGGYHPYPIGDIQQSGLTNQDIPLEWTNTNEYGNSYGDNSGKTPNVEYTHGYGNNLMTHQSFDYDYSNNYVGWNNQEMYDCITQTEFQKLCNH</sequence>
<reference evidence="2" key="1">
    <citation type="submission" date="2016-11" db="UniProtKB">
        <authorList>
            <consortium name="WormBaseParasite"/>
        </authorList>
    </citation>
    <scope>IDENTIFICATION</scope>
</reference>
<evidence type="ECO:0000313" key="1">
    <source>
        <dbReference type="Proteomes" id="UP000095281"/>
    </source>
</evidence>
<name>A0A1I8B351_MELHA</name>